<dbReference type="PROSITE" id="PS51257">
    <property type="entry name" value="PROKAR_LIPOPROTEIN"/>
    <property type="match status" value="1"/>
</dbReference>
<dbReference type="Proteomes" id="UP000010846">
    <property type="component" value="Chromosome"/>
</dbReference>
<keyword evidence="2" id="KW-0813">Transport</keyword>
<dbReference type="RefSeq" id="WP_015300372.1">
    <property type="nucleotide sequence ID" value="NC_019964.1"/>
</dbReference>
<dbReference type="PANTHER" id="PTHR30290:SF9">
    <property type="entry name" value="OLIGOPEPTIDE-BINDING PROTEIN APPA"/>
    <property type="match status" value="1"/>
</dbReference>
<dbReference type="InterPro" id="IPR039424">
    <property type="entry name" value="SBP_5"/>
</dbReference>
<feature type="compositionally biased region" description="Acidic residues" evidence="4">
    <location>
        <begin position="37"/>
        <end position="55"/>
    </location>
</feature>
<accession>L0I7Y7</accession>
<sequence>MPDTADRQNVDSKRRKMLALMGGSATVGLAGCSALLGDDEEDDEDGGNDGNDGDSDAFVGAPDDYATHADKAQAAWNTVVDNAGPEGADIRNESYVEIEEAVRDSQIMIPLFHPKEERFWYDYVDVPKIGPLGGHFQQHHNTNVEGDTELSLINATFDTLDPVMSDDTASSEVQVNIYETLTHFPDGVPELEDKLVEGYETSEDDLTWTFTLKQGVQFHDGTELTADDVYYSMRRLAESGNSVRASFVLDAPAGLGMAYEASDEEEEGAYDPVPDGLEMEVVDDYTFEFTIREPNPAVLDILSYGGFGIVPEGTVGDIEGYDGEVSHEEFTQSYANGTGPFELDYFTVGEDVRLTAFDNYHDGAPALDSVHWEIIEDDTAIWTYSMEQNADIIGVPQAQYDPSLIDVEGTDDRGREVGTYGPVENGEEVNYLSFAGLGVYYFAYNAQNVPVEVRQAIAYVTDHEELVNNFLDGRGFEAFSFTPPSIWPTGADGYEDYVSGWAFGPNETDRDSAGSVLEAAGFTEDDPFQVTCTTYESQLFQDMAQNINEKLSGLGVEMTLEETQFSTLQSRGEDGDLQMYSLGWAWSWPSASYGHFGFEPKNTDTSGMPGDNNGYYLDWQTNLEDEA</sequence>
<dbReference type="GO" id="GO:1904680">
    <property type="term" value="F:peptide transmembrane transporter activity"/>
    <property type="evidence" value="ECO:0007669"/>
    <property type="project" value="TreeGrafter"/>
</dbReference>
<dbReference type="EMBL" id="CP003050">
    <property type="protein sequence ID" value="AGB15710.1"/>
    <property type="molecule type" value="Genomic_DNA"/>
</dbReference>
<organism evidence="6 7">
    <name type="scientific">Halovivax ruber (strain DSM 18193 / JCM 13892 / XH-70)</name>
    <dbReference type="NCBI Taxonomy" id="797302"/>
    <lineage>
        <taxon>Archaea</taxon>
        <taxon>Methanobacteriati</taxon>
        <taxon>Methanobacteriota</taxon>
        <taxon>Stenosarchaea group</taxon>
        <taxon>Halobacteria</taxon>
        <taxon>Halobacteriales</taxon>
        <taxon>Natrialbaceae</taxon>
        <taxon>Halovivax</taxon>
    </lineage>
</organism>
<dbReference type="CDD" id="cd00995">
    <property type="entry name" value="PBP2_NikA_DppA_OppA_like"/>
    <property type="match status" value="1"/>
</dbReference>
<dbReference type="KEGG" id="hru:Halru_1093"/>
<dbReference type="Gene3D" id="3.40.190.10">
    <property type="entry name" value="Periplasmic binding protein-like II"/>
    <property type="match status" value="1"/>
</dbReference>
<evidence type="ECO:0000313" key="6">
    <source>
        <dbReference type="EMBL" id="AGB15710.1"/>
    </source>
</evidence>
<protein>
    <submittedName>
        <fullName evidence="6">ABC-type dipeptide transport system, periplasmic component</fullName>
    </submittedName>
</protein>
<dbReference type="Gene3D" id="3.10.105.10">
    <property type="entry name" value="Dipeptide-binding Protein, Domain 3"/>
    <property type="match status" value="1"/>
</dbReference>
<name>L0I7Y7_HALRX</name>
<feature type="region of interest" description="Disordered" evidence="4">
    <location>
        <begin position="32"/>
        <end position="63"/>
    </location>
</feature>
<dbReference type="Pfam" id="PF00496">
    <property type="entry name" value="SBP_bac_5"/>
    <property type="match status" value="1"/>
</dbReference>
<comment type="similarity">
    <text evidence="1">Belongs to the bacterial solute-binding protein 5 family.</text>
</comment>
<evidence type="ECO:0000313" key="7">
    <source>
        <dbReference type="Proteomes" id="UP000010846"/>
    </source>
</evidence>
<dbReference type="GeneID" id="14375347"/>
<dbReference type="InterPro" id="IPR000914">
    <property type="entry name" value="SBP_5_dom"/>
</dbReference>
<dbReference type="eggNOG" id="arCOG01534">
    <property type="taxonomic scope" value="Archaea"/>
</dbReference>
<dbReference type="GO" id="GO:0015833">
    <property type="term" value="P:peptide transport"/>
    <property type="evidence" value="ECO:0007669"/>
    <property type="project" value="TreeGrafter"/>
</dbReference>
<dbReference type="AlphaFoldDB" id="L0I7Y7"/>
<keyword evidence="7" id="KW-1185">Reference proteome</keyword>
<evidence type="ECO:0000256" key="1">
    <source>
        <dbReference type="ARBA" id="ARBA00005695"/>
    </source>
</evidence>
<dbReference type="SUPFAM" id="SSF53850">
    <property type="entry name" value="Periplasmic binding protein-like II"/>
    <property type="match status" value="1"/>
</dbReference>
<evidence type="ECO:0000256" key="2">
    <source>
        <dbReference type="ARBA" id="ARBA00022448"/>
    </source>
</evidence>
<proteinExistence type="inferred from homology"/>
<gene>
    <name evidence="6" type="ordered locus">Halru_1093</name>
</gene>
<evidence type="ECO:0000256" key="4">
    <source>
        <dbReference type="SAM" id="MobiDB-lite"/>
    </source>
</evidence>
<dbReference type="PANTHER" id="PTHR30290">
    <property type="entry name" value="PERIPLASMIC BINDING COMPONENT OF ABC TRANSPORTER"/>
    <property type="match status" value="1"/>
</dbReference>
<dbReference type="STRING" id="797302.Halru_1093"/>
<keyword evidence="3" id="KW-0732">Signal</keyword>
<evidence type="ECO:0000259" key="5">
    <source>
        <dbReference type="Pfam" id="PF00496"/>
    </source>
</evidence>
<evidence type="ECO:0000256" key="3">
    <source>
        <dbReference type="ARBA" id="ARBA00022729"/>
    </source>
</evidence>
<dbReference type="HOGENOM" id="CLU_459024_0_0_2"/>
<reference evidence="6" key="1">
    <citation type="submission" date="2011-09" db="EMBL/GenBank/DDBJ databases">
        <title>Complete sequence of Halovivax ruber XH-70.</title>
        <authorList>
            <consortium name="US DOE Joint Genome Institute"/>
            <person name="Lucas S."/>
            <person name="Han J."/>
            <person name="Lapidus A."/>
            <person name="Cheng J.-F."/>
            <person name="Goodwin L."/>
            <person name="Pitluck S."/>
            <person name="Peters L."/>
            <person name="Mikhailova N."/>
            <person name="Davenport K."/>
            <person name="Detter J.C."/>
            <person name="Han C."/>
            <person name="Tapia R."/>
            <person name="Land M."/>
            <person name="Hauser L."/>
            <person name="Kyrpides N."/>
            <person name="Ivanova N."/>
            <person name="Pagani I."/>
            <person name="Sproer C."/>
            <person name="Anderson I."/>
            <person name="Woyke T."/>
        </authorList>
    </citation>
    <scope>NUCLEOTIDE SEQUENCE</scope>
    <source>
        <strain evidence="6">XH-70</strain>
    </source>
</reference>
<feature type="domain" description="Solute-binding protein family 5" evidence="5">
    <location>
        <begin position="192"/>
        <end position="593"/>
    </location>
</feature>